<accession>A0A4P5P8P1</accession>
<evidence type="ECO:0000313" key="3">
    <source>
        <dbReference type="EMBL" id="GCF92308.1"/>
    </source>
</evidence>
<name>A0A4P5P8P1_9ENTE</name>
<proteinExistence type="predicted"/>
<gene>
    <name evidence="3" type="ORF">NRIC_01990</name>
</gene>
<organism evidence="3 4">
    <name type="scientific">Enterococcus florum</name>
    <dbReference type="NCBI Taxonomy" id="2480627"/>
    <lineage>
        <taxon>Bacteria</taxon>
        <taxon>Bacillati</taxon>
        <taxon>Bacillota</taxon>
        <taxon>Bacilli</taxon>
        <taxon>Lactobacillales</taxon>
        <taxon>Enterococcaceae</taxon>
        <taxon>Enterococcus</taxon>
    </lineage>
</organism>
<evidence type="ECO:0000256" key="1">
    <source>
        <dbReference type="SAM" id="MobiDB-lite"/>
    </source>
</evidence>
<keyword evidence="2" id="KW-0732">Signal</keyword>
<feature type="compositionally biased region" description="Polar residues" evidence="1">
    <location>
        <begin position="82"/>
        <end position="136"/>
    </location>
</feature>
<feature type="compositionally biased region" description="Polar residues" evidence="1">
    <location>
        <begin position="60"/>
        <end position="75"/>
    </location>
</feature>
<dbReference type="Proteomes" id="UP000290567">
    <property type="component" value="Unassembled WGS sequence"/>
</dbReference>
<protein>
    <submittedName>
        <fullName evidence="3">Uncharacterized protein</fullName>
    </submittedName>
</protein>
<evidence type="ECO:0000256" key="2">
    <source>
        <dbReference type="SAM" id="SignalP"/>
    </source>
</evidence>
<comment type="caution">
    <text evidence="3">The sequence shown here is derived from an EMBL/GenBank/DDBJ whole genome shotgun (WGS) entry which is preliminary data.</text>
</comment>
<sequence length="136" mass="13753">MRKVPPIVKPIALLTLSTIIATATGVANGASYRGGSGASSTTINTEGIQPEESATDKNSSESAESTLSIEQNGPDSQADYAQDTTPSSVQPSETTDESGTAATLESTETGTSAKENGTSDQSTAANQNENEVGNAP</sequence>
<evidence type="ECO:0000313" key="4">
    <source>
        <dbReference type="Proteomes" id="UP000290567"/>
    </source>
</evidence>
<feature type="region of interest" description="Disordered" evidence="1">
    <location>
        <begin position="28"/>
        <end position="136"/>
    </location>
</feature>
<keyword evidence="4" id="KW-1185">Reference proteome</keyword>
<feature type="signal peptide" evidence="2">
    <location>
        <begin position="1"/>
        <end position="23"/>
    </location>
</feature>
<dbReference type="EMBL" id="BJCC01000001">
    <property type="protein sequence ID" value="GCF92308.1"/>
    <property type="molecule type" value="Genomic_DNA"/>
</dbReference>
<reference evidence="4" key="1">
    <citation type="submission" date="2019-02" db="EMBL/GenBank/DDBJ databases">
        <title>Draft genome sequence of Enterococcus sp. Gos25-1.</title>
        <authorList>
            <person name="Tanaka N."/>
            <person name="Shiwa Y."/>
            <person name="Fujita N."/>
        </authorList>
    </citation>
    <scope>NUCLEOTIDE SEQUENCE [LARGE SCALE GENOMIC DNA]</scope>
    <source>
        <strain evidence="4">Gos25-1</strain>
    </source>
</reference>
<feature type="chain" id="PRO_5038968746" evidence="2">
    <location>
        <begin position="24"/>
        <end position="136"/>
    </location>
</feature>
<dbReference type="AlphaFoldDB" id="A0A4P5P8P1"/>